<dbReference type="PhylomeDB" id="A0A0A2KYQ1"/>
<proteinExistence type="predicted"/>
<sequence length="155" mass="17751">MSITEEMLDATILGAINDASEQRLRAVLKSICAKNDEARKEVESQLLVVAPETKESSDSNKRAVTRYAFCINCEKEFDVTTNTEKKDNEPTGEDLWVDNYDEFEVDTDEMREDFPHCFTFPCCDGNLEDNPHGCVITFHREQYAEEKPSKRSRAI</sequence>
<organism evidence="1 2">
    <name type="scientific">Penicillium italicum</name>
    <name type="common">Blue mold</name>
    <dbReference type="NCBI Taxonomy" id="40296"/>
    <lineage>
        <taxon>Eukaryota</taxon>
        <taxon>Fungi</taxon>
        <taxon>Dikarya</taxon>
        <taxon>Ascomycota</taxon>
        <taxon>Pezizomycotina</taxon>
        <taxon>Eurotiomycetes</taxon>
        <taxon>Eurotiomycetidae</taxon>
        <taxon>Eurotiales</taxon>
        <taxon>Aspergillaceae</taxon>
        <taxon>Penicillium</taxon>
    </lineage>
</organism>
<dbReference type="EMBL" id="JQGA01000847">
    <property type="protein sequence ID" value="KGO72957.1"/>
    <property type="molecule type" value="Genomic_DNA"/>
</dbReference>
<dbReference type="OrthoDB" id="5422613at2759"/>
<keyword evidence="2" id="KW-1185">Reference proteome</keyword>
<dbReference type="PANTHER" id="PTHR38167">
    <property type="entry name" value="C2H2-TYPE DOMAIN-CONTAINING PROTEIN"/>
    <property type="match status" value="1"/>
</dbReference>
<gene>
    <name evidence="1" type="ORF">PITC_061850</name>
</gene>
<accession>A0A0A2KYQ1</accession>
<evidence type="ECO:0000313" key="1">
    <source>
        <dbReference type="EMBL" id="KGO72957.1"/>
    </source>
</evidence>
<comment type="caution">
    <text evidence="1">The sequence shown here is derived from an EMBL/GenBank/DDBJ whole genome shotgun (WGS) entry which is preliminary data.</text>
</comment>
<dbReference type="OMA" id="FCINCEK"/>
<dbReference type="STRING" id="40296.A0A0A2KYQ1"/>
<dbReference type="HOGENOM" id="CLU_116840_0_0_1"/>
<dbReference type="AlphaFoldDB" id="A0A0A2KYQ1"/>
<dbReference type="PANTHER" id="PTHR38167:SF1">
    <property type="entry name" value="C2H2-TYPE DOMAIN-CONTAINING PROTEIN"/>
    <property type="match status" value="1"/>
</dbReference>
<protein>
    <submittedName>
        <fullName evidence="1">Uncharacterized protein</fullName>
    </submittedName>
</protein>
<dbReference type="Proteomes" id="UP000030104">
    <property type="component" value="Unassembled WGS sequence"/>
</dbReference>
<evidence type="ECO:0000313" key="2">
    <source>
        <dbReference type="Proteomes" id="UP000030104"/>
    </source>
</evidence>
<reference evidence="1 2" key="1">
    <citation type="journal article" date="2015" name="Mol. Plant Microbe Interact.">
        <title>Genome, transcriptome, and functional analyses of Penicillium expansum provide new insights into secondary metabolism and pathogenicity.</title>
        <authorList>
            <person name="Ballester A.R."/>
            <person name="Marcet-Houben M."/>
            <person name="Levin E."/>
            <person name="Sela N."/>
            <person name="Selma-Lazaro C."/>
            <person name="Carmona L."/>
            <person name="Wisniewski M."/>
            <person name="Droby S."/>
            <person name="Gonzalez-Candelas L."/>
            <person name="Gabaldon T."/>
        </authorList>
    </citation>
    <scope>NUCLEOTIDE SEQUENCE [LARGE SCALE GENOMIC DNA]</scope>
    <source>
        <strain evidence="1 2">PHI-1</strain>
    </source>
</reference>
<name>A0A0A2KYQ1_PENIT</name>